<dbReference type="SUPFAM" id="SSF55048">
    <property type="entry name" value="Probable ACP-binding domain of malonyl-CoA ACP transacylase"/>
    <property type="match status" value="1"/>
</dbReference>
<accession>A0A0B4GWA4</accession>
<dbReference type="InterPro" id="IPR016036">
    <property type="entry name" value="Malonyl_transacylase_ACP-bd"/>
</dbReference>
<dbReference type="PROSITE" id="PS52019">
    <property type="entry name" value="PKS_MFAS_DH"/>
    <property type="match status" value="1"/>
</dbReference>
<dbReference type="InterPro" id="IPR016035">
    <property type="entry name" value="Acyl_Trfase/lysoPLipase"/>
</dbReference>
<feature type="region of interest" description="N-terminal hotdog fold" evidence="5">
    <location>
        <begin position="882"/>
        <end position="1017"/>
    </location>
</feature>
<dbReference type="InterPro" id="IPR049900">
    <property type="entry name" value="PKS_mFAS_DH"/>
</dbReference>
<evidence type="ECO:0000256" key="3">
    <source>
        <dbReference type="ARBA" id="ARBA00022679"/>
    </source>
</evidence>
<protein>
    <submittedName>
        <fullName evidence="8">Polyketide synthase</fullName>
    </submittedName>
</protein>
<dbReference type="SUPFAM" id="SSF53901">
    <property type="entry name" value="Thiolase-like"/>
    <property type="match status" value="1"/>
</dbReference>
<dbReference type="Pfam" id="PF00698">
    <property type="entry name" value="Acyl_transf_1"/>
    <property type="match status" value="1"/>
</dbReference>
<evidence type="ECO:0000256" key="2">
    <source>
        <dbReference type="ARBA" id="ARBA00022553"/>
    </source>
</evidence>
<dbReference type="PANTHER" id="PTHR43775:SF20">
    <property type="entry name" value="HYBRID PKS-NRPS SYNTHETASE APDA"/>
    <property type="match status" value="1"/>
</dbReference>
<dbReference type="InterPro" id="IPR032821">
    <property type="entry name" value="PKS_assoc"/>
</dbReference>
<feature type="active site" description="Proton acceptor; for dehydratase activity" evidence="5">
    <location>
        <position position="914"/>
    </location>
</feature>
<dbReference type="SMART" id="SM00826">
    <property type="entry name" value="PKS_DH"/>
    <property type="match status" value="1"/>
</dbReference>
<dbReference type="Pfam" id="PF02801">
    <property type="entry name" value="Ketoacyl-synt_C"/>
    <property type="match status" value="1"/>
</dbReference>
<dbReference type="HOGENOM" id="CLU_000022_35_7_1"/>
<keyword evidence="9" id="KW-1185">Reference proteome</keyword>
<keyword evidence="2" id="KW-0597">Phosphoprotein</keyword>
<dbReference type="InterPro" id="IPR014031">
    <property type="entry name" value="Ketoacyl_synth_C"/>
</dbReference>
<dbReference type="GO" id="GO:0044550">
    <property type="term" value="P:secondary metabolite biosynthetic process"/>
    <property type="evidence" value="ECO:0007669"/>
    <property type="project" value="UniProtKB-ARBA"/>
</dbReference>
<dbReference type="InterPro" id="IPR018201">
    <property type="entry name" value="Ketoacyl_synth_AS"/>
</dbReference>
<dbReference type="InterPro" id="IPR014043">
    <property type="entry name" value="Acyl_transferase_dom"/>
</dbReference>
<evidence type="ECO:0000259" key="6">
    <source>
        <dbReference type="PROSITE" id="PS52004"/>
    </source>
</evidence>
<dbReference type="Gene3D" id="3.10.129.110">
    <property type="entry name" value="Polyketide synthase dehydratase"/>
    <property type="match status" value="1"/>
</dbReference>
<feature type="region of interest" description="C-terminal hotdog fold" evidence="5">
    <location>
        <begin position="1032"/>
        <end position="1182"/>
    </location>
</feature>
<dbReference type="PANTHER" id="PTHR43775">
    <property type="entry name" value="FATTY ACID SYNTHASE"/>
    <property type="match status" value="1"/>
</dbReference>
<dbReference type="PROSITE" id="PS00606">
    <property type="entry name" value="KS3_1"/>
    <property type="match status" value="1"/>
</dbReference>
<dbReference type="SMART" id="SM00825">
    <property type="entry name" value="PKS_KS"/>
    <property type="match status" value="1"/>
</dbReference>
<dbReference type="AlphaFoldDB" id="A0A0B4GWA4"/>
<dbReference type="Pfam" id="PF14765">
    <property type="entry name" value="PS-DH"/>
    <property type="match status" value="1"/>
</dbReference>
<evidence type="ECO:0000256" key="1">
    <source>
        <dbReference type="ARBA" id="ARBA00022450"/>
    </source>
</evidence>
<dbReference type="Gene3D" id="3.40.47.10">
    <property type="match status" value="1"/>
</dbReference>
<dbReference type="Pfam" id="PF21089">
    <property type="entry name" value="PKS_DH_N"/>
    <property type="match status" value="1"/>
</dbReference>
<feature type="active site" description="Proton donor; for dehydratase activity" evidence="5">
    <location>
        <position position="1088"/>
    </location>
</feature>
<evidence type="ECO:0000313" key="8">
    <source>
        <dbReference type="EMBL" id="KID81791.1"/>
    </source>
</evidence>
<keyword evidence="1" id="KW-0596">Phosphopantetheine</keyword>
<keyword evidence="3" id="KW-0808">Transferase</keyword>
<dbReference type="InterPro" id="IPR050091">
    <property type="entry name" value="PKS_NRPS_Biosynth_Enz"/>
</dbReference>
<dbReference type="GO" id="GO:0006633">
    <property type="term" value="P:fatty acid biosynthetic process"/>
    <property type="evidence" value="ECO:0007669"/>
    <property type="project" value="InterPro"/>
</dbReference>
<dbReference type="EMBL" id="AZNH01000120">
    <property type="protein sequence ID" value="KID81791.1"/>
    <property type="molecule type" value="Genomic_DNA"/>
</dbReference>
<dbReference type="InterPro" id="IPR042104">
    <property type="entry name" value="PKS_dehydratase_sf"/>
</dbReference>
<gene>
    <name evidence="8" type="ORF">MGU_10868</name>
</gene>
<proteinExistence type="predicted"/>
<dbReference type="Proteomes" id="UP000031192">
    <property type="component" value="Unassembled WGS sequence"/>
</dbReference>
<dbReference type="SUPFAM" id="SSF52151">
    <property type="entry name" value="FabD/lysophospholipase-like"/>
    <property type="match status" value="1"/>
</dbReference>
<sequence>MRGHTNVKSSYFLEGKNAARKFDAQFFGISPMEAQAIDPQVCMLLETVYEAVEDSGHTLDQIQGSDTAVYSGVLMHDYEHITSRDLQFLNKYHAPGVTPSLMANRISYFFDWHGPSMIVDTACSASLYAVHLAMQQLRSGCSSLAVATGCNVILDPLVYVSQSKMNTLSPTGRSRMWDADANGYARGEGIAAVILKPLGRAEADGDPIHAVIRQVGVNQDGKTPGITMPSPKAQIALIRDCYARAGLDINKQADRPQFFEAHGTGTTAGDPIEAEAISKNFFGNAEAEAFGPLYVGGIKTVIGHAEGAAGLAGLIKVVLAMRHATIPANLLFDRLNPRVEPFYKNLQIPTSALKWPTTHENQARRVSVNSFGFGGANAHAILESYTPKPHQRPETAVFSPFIFSAASEASLTTYLESFKEFLAAQRHEINMRDLSFTLHSRRTRFPFAASFSAPSPDVLLSKITERIDTVRSRTNESLGVRAAQISDSRLRILGIFTGQGAQWARMGAELISSSPAARKIIDRLDARLARLRHPPSWTMAAELAKDATSSRIGDATLSQPLTLSVQILLVDILEAAGVRFTAVVGHSSGEIAAAYAATRISADDAICMSYYRGLSVAFSTQHQGRAGAILAVGTSQDDMEELLEEPEYFKDRAWIAAVNSSASITISGDSDAIHQIQAVLQDEKKFTRRLKVDRAYHSPHMLSYSSEYTAYQKNMSIQVNPASRTEWFSSVSGENNSALHDELKGPYWIGNLINPVLFKQAVEKALSYSGPFDMAVEIGPHPALKAPVQQVIQDITGRGFPYVALLQQGMNDLESLADGMGSIASHVGRGSVNPQAYEAFLSDHATFHTLQGLPPYSWDHSKEYWHESRYARAFSHRSDKAHELLGHLTPDSSDREMRWRHSICPKEVPWLSGHRVQGQTVYPGAAFIVTVVEACLKLTGEQPVSLIEVLDIVMGQALTFDEDDAPVEVVFTLSDIENQQESSCIMGRFNCSAAKGKLDTLLDSLAHGQFRILLGAASSTALPGGSSQPTSLVDVDSKDFYASLDHLDYEFSGPFRVLSGLRRKLGLSTGFLPGDNTSSMLVHPAMLDALFQSIVLAASAPNEGRMWAAHIPNHIDAIRVNPRLCNAQRKSKLPPAFEAPCEQSSDMSFVLDNSNLFPEGSHYSMMAVEGANLVALSRATADNDRVMFSSHSWGPASPDMSRIKVTHQLMPGQYEFSQLL</sequence>
<comment type="caution">
    <text evidence="8">The sequence shown here is derived from an EMBL/GenBank/DDBJ whole genome shotgun (WGS) entry which is preliminary data.</text>
</comment>
<dbReference type="InterPro" id="IPR049551">
    <property type="entry name" value="PKS_DH_C"/>
</dbReference>
<dbReference type="Gene3D" id="3.40.366.10">
    <property type="entry name" value="Malonyl-Coenzyme A Acyl Carrier Protein, domain 2"/>
    <property type="match status" value="1"/>
</dbReference>
<dbReference type="InterPro" id="IPR001227">
    <property type="entry name" value="Ac_transferase_dom_sf"/>
</dbReference>
<dbReference type="Pfam" id="PF00109">
    <property type="entry name" value="ketoacyl-synt"/>
    <property type="match status" value="1"/>
</dbReference>
<dbReference type="InterPro" id="IPR014030">
    <property type="entry name" value="Ketoacyl_synth_N"/>
</dbReference>
<dbReference type="InterPro" id="IPR020841">
    <property type="entry name" value="PKS_Beta-ketoAc_synthase_dom"/>
</dbReference>
<dbReference type="GO" id="GO:0004312">
    <property type="term" value="F:fatty acid synthase activity"/>
    <property type="evidence" value="ECO:0007669"/>
    <property type="project" value="TreeGrafter"/>
</dbReference>
<organism evidence="8 9">
    <name type="scientific">Metarhizium guizhouense (strain ARSEF 977)</name>
    <dbReference type="NCBI Taxonomy" id="1276136"/>
    <lineage>
        <taxon>Eukaryota</taxon>
        <taxon>Fungi</taxon>
        <taxon>Dikarya</taxon>
        <taxon>Ascomycota</taxon>
        <taxon>Pezizomycotina</taxon>
        <taxon>Sordariomycetes</taxon>
        <taxon>Hypocreomycetidae</taxon>
        <taxon>Hypocreales</taxon>
        <taxon>Clavicipitaceae</taxon>
        <taxon>Metarhizium</taxon>
    </lineage>
</organism>
<dbReference type="GO" id="GO:0004315">
    <property type="term" value="F:3-oxoacyl-[acyl-carrier-protein] synthase activity"/>
    <property type="evidence" value="ECO:0007669"/>
    <property type="project" value="InterPro"/>
</dbReference>
<dbReference type="Pfam" id="PF16197">
    <property type="entry name" value="KAsynt_C_assoc"/>
    <property type="match status" value="1"/>
</dbReference>
<name>A0A0B4GWA4_METGA</name>
<dbReference type="InterPro" id="IPR049552">
    <property type="entry name" value="PKS_DH_N"/>
</dbReference>
<dbReference type="SMART" id="SM00827">
    <property type="entry name" value="PKS_AT"/>
    <property type="match status" value="1"/>
</dbReference>
<reference evidence="8 9" key="1">
    <citation type="journal article" date="2014" name="Proc. Natl. Acad. Sci. U.S.A.">
        <title>Trajectory and genomic determinants of fungal-pathogen speciation and host adaptation.</title>
        <authorList>
            <person name="Hu X."/>
            <person name="Xiao G."/>
            <person name="Zheng P."/>
            <person name="Shang Y."/>
            <person name="Su Y."/>
            <person name="Zhang X."/>
            <person name="Liu X."/>
            <person name="Zhan S."/>
            <person name="St Leger R.J."/>
            <person name="Wang C."/>
        </authorList>
    </citation>
    <scope>NUCLEOTIDE SEQUENCE [LARGE SCALE GENOMIC DNA]</scope>
    <source>
        <strain evidence="8 9">ARSEF 977</strain>
    </source>
</reference>
<evidence type="ECO:0000313" key="9">
    <source>
        <dbReference type="Proteomes" id="UP000031192"/>
    </source>
</evidence>
<evidence type="ECO:0000259" key="7">
    <source>
        <dbReference type="PROSITE" id="PS52019"/>
    </source>
</evidence>
<dbReference type="CDD" id="cd00833">
    <property type="entry name" value="PKS"/>
    <property type="match status" value="1"/>
</dbReference>
<evidence type="ECO:0000256" key="5">
    <source>
        <dbReference type="PROSITE-ProRule" id="PRU01363"/>
    </source>
</evidence>
<keyword evidence="4" id="KW-0511">Multifunctional enzyme</keyword>
<feature type="domain" description="PKS/mFAS DH" evidence="7">
    <location>
        <begin position="882"/>
        <end position="1182"/>
    </location>
</feature>
<evidence type="ECO:0000256" key="4">
    <source>
        <dbReference type="ARBA" id="ARBA00023268"/>
    </source>
</evidence>
<feature type="domain" description="Ketosynthase family 3 (KS3)" evidence="6">
    <location>
        <begin position="1"/>
        <end position="384"/>
    </location>
</feature>
<dbReference type="InterPro" id="IPR016039">
    <property type="entry name" value="Thiolase-like"/>
</dbReference>
<dbReference type="PROSITE" id="PS52004">
    <property type="entry name" value="KS3_2"/>
    <property type="match status" value="1"/>
</dbReference>
<dbReference type="InterPro" id="IPR020807">
    <property type="entry name" value="PKS_DH"/>
</dbReference>